<evidence type="ECO:0000256" key="3">
    <source>
        <dbReference type="ARBA" id="ARBA00022475"/>
    </source>
</evidence>
<keyword evidence="4 13" id="KW-0812">Transmembrane</keyword>
<evidence type="ECO:0000256" key="11">
    <source>
        <dbReference type="ARBA" id="ARBA00023180"/>
    </source>
</evidence>
<dbReference type="GO" id="GO:0044331">
    <property type="term" value="P:cell-cell adhesion mediated by cadherin"/>
    <property type="evidence" value="ECO:0007669"/>
    <property type="project" value="TreeGrafter"/>
</dbReference>
<evidence type="ECO:0000256" key="10">
    <source>
        <dbReference type="ARBA" id="ARBA00023136"/>
    </source>
</evidence>
<dbReference type="CDD" id="cd11304">
    <property type="entry name" value="Cadherin_repeat"/>
    <property type="match status" value="5"/>
</dbReference>
<keyword evidence="7 12" id="KW-0106">Calcium</keyword>
<gene>
    <name evidence="18" type="primary">Cdh15</name>
    <name evidence="18" type="ORF">GTO96_0022696</name>
</gene>
<keyword evidence="8 13" id="KW-0130">Cell adhesion</keyword>
<feature type="transmembrane region" description="Helical" evidence="16">
    <location>
        <begin position="633"/>
        <end position="654"/>
    </location>
</feature>
<feature type="region of interest" description="Disordered" evidence="15">
    <location>
        <begin position="717"/>
        <end position="740"/>
    </location>
</feature>
<feature type="domain" description="Cadherin" evidence="17">
    <location>
        <begin position="85"/>
        <end position="176"/>
    </location>
</feature>
<organism evidence="18 19">
    <name type="scientific">Polypterus senegalus</name>
    <name type="common">Senegal bichir</name>
    <dbReference type="NCBI Taxonomy" id="55291"/>
    <lineage>
        <taxon>Eukaryota</taxon>
        <taxon>Metazoa</taxon>
        <taxon>Chordata</taxon>
        <taxon>Craniata</taxon>
        <taxon>Vertebrata</taxon>
        <taxon>Euteleostomi</taxon>
        <taxon>Actinopterygii</taxon>
        <taxon>Polypteriformes</taxon>
        <taxon>Polypteridae</taxon>
        <taxon>Polypterus</taxon>
    </lineage>
</organism>
<keyword evidence="5" id="KW-0479">Metal-binding</keyword>
<dbReference type="GO" id="GO:0045296">
    <property type="term" value="F:cadherin binding"/>
    <property type="evidence" value="ECO:0007669"/>
    <property type="project" value="TreeGrafter"/>
</dbReference>
<name>A0A8X7XIP6_POLSE</name>
<evidence type="ECO:0000256" key="1">
    <source>
        <dbReference type="ARBA" id="ARBA00004251"/>
    </source>
</evidence>
<keyword evidence="11" id="KW-0325">Glycoprotein</keyword>
<dbReference type="InterPro" id="IPR000233">
    <property type="entry name" value="Cadherin_Y-type_LIR"/>
</dbReference>
<dbReference type="Proteomes" id="UP000886611">
    <property type="component" value="Unassembled WGS sequence"/>
</dbReference>
<feature type="domain" description="Cadherin" evidence="17">
    <location>
        <begin position="407"/>
        <end position="511"/>
    </location>
</feature>
<comment type="function">
    <text evidence="14">Cadherins are calcium-dependent cell adhesion proteins.</text>
</comment>
<dbReference type="GO" id="GO:0008013">
    <property type="term" value="F:beta-catenin binding"/>
    <property type="evidence" value="ECO:0007669"/>
    <property type="project" value="TreeGrafter"/>
</dbReference>
<dbReference type="FunFam" id="2.60.40.60:FF:000019">
    <property type="entry name" value="Cadherin 2"/>
    <property type="match status" value="1"/>
</dbReference>
<reference evidence="18 19" key="1">
    <citation type="journal article" date="2021" name="Cell">
        <title>Tracing the genetic footprints of vertebrate landing in non-teleost ray-finned fishes.</title>
        <authorList>
            <person name="Bi X."/>
            <person name="Wang K."/>
            <person name="Yang L."/>
            <person name="Pan H."/>
            <person name="Jiang H."/>
            <person name="Wei Q."/>
            <person name="Fang M."/>
            <person name="Yu H."/>
            <person name="Zhu C."/>
            <person name="Cai Y."/>
            <person name="He Y."/>
            <person name="Gan X."/>
            <person name="Zeng H."/>
            <person name="Yu D."/>
            <person name="Zhu Y."/>
            <person name="Jiang H."/>
            <person name="Qiu Q."/>
            <person name="Yang H."/>
            <person name="Zhang Y.E."/>
            <person name="Wang W."/>
            <person name="Zhu M."/>
            <person name="He S."/>
            <person name="Zhang G."/>
        </authorList>
    </citation>
    <scope>NUCLEOTIDE SEQUENCE [LARGE SCALE GENOMIC DNA]</scope>
    <source>
        <strain evidence="18">Bchr_013</strain>
    </source>
</reference>
<feature type="non-terminal residue" evidence="18">
    <location>
        <position position="1"/>
    </location>
</feature>
<keyword evidence="6" id="KW-0677">Repeat</keyword>
<keyword evidence="19" id="KW-1185">Reference proteome</keyword>
<dbReference type="FunFam" id="4.10.900.10:FF:000001">
    <property type="entry name" value="Cadherin 2"/>
    <property type="match status" value="1"/>
</dbReference>
<dbReference type="GO" id="GO:0001841">
    <property type="term" value="P:neural tube formation"/>
    <property type="evidence" value="ECO:0007669"/>
    <property type="project" value="UniProtKB-ARBA"/>
</dbReference>
<dbReference type="InterPro" id="IPR039808">
    <property type="entry name" value="Cadherin"/>
</dbReference>
<dbReference type="InterPro" id="IPR027397">
    <property type="entry name" value="Catenin-bd_sf"/>
</dbReference>
<keyword evidence="3" id="KW-1003">Cell membrane</keyword>
<sequence>MHDDIVIIVPFQQKISLHLSLFSRGSQKKSVLSRNKYKVACAVESEEEEQSPGVLFPWRLIGLGHRVKRAWVIPPVNTPENAKQIPKRLVQIKSDTLKPGEVIYRIKGPGVDEDPKGFFSIEEKTGWVILTNVLDREKQSKFKIKAFALDLSGKTLEDPTELEIVVVDQNDNRPVFTESEFIGNILEHSEPGTFVMNVTATDADDIETDNALLRYSIHSTESIPPFRNNKTMFGIDGETGVISSLDVGLDREDVEGFNLTIQVADMEGNGLSSFSTALIYITDINDNAPNFTLDVFYMSVPENKAPVDIGRITVTDEDEPMTDNWWAKFTITIGNEEGNFVITTDTLTNEGIVTVLKPLDYEAKPAYKLIVKVENTSPLSALAPKGPQSSATVIISVLNHNEAPVFRTNPLTLAIPEGTQAGTVLFRNIAFDPDRQALRYALKSDPDGWLTLNSETGEISAKKDIGKGSPFLINDVYAAVLTVSELGHDSTTATATVEITVLEVNDFPPELFPLTGSMCHDPKKGPGLVLTAVDRDHPPHSAPFEFVLDPNYPEQSQNWTINPINGTHAILGLLSPVDEGIYIISVSVEDSGEPTKSSIQEVNVTVCHCNGAGSCQPIAAAIFQVGAGLSLEALLIILGSIVLLLLFLLLMTTVSHCRHVPVKQGLLGISDDDIRDNILNYDEQGGGEEDEDGYNIDQLRNPNDVIPSPIATMPRMKQPLRKDAPYNYPSPSYPRKAPNDPTDIEHFINDALDAADNDPNVPPYDTALIYDYEGDGSMAGSLSSIATGSSDGDHDYDYLNDWGPRFKKLADLYDSHGH</sequence>
<feature type="domain" description="Cadherin" evidence="17">
    <location>
        <begin position="292"/>
        <end position="406"/>
    </location>
</feature>
<keyword evidence="9 16" id="KW-1133">Transmembrane helix</keyword>
<evidence type="ECO:0000256" key="9">
    <source>
        <dbReference type="ARBA" id="ARBA00022989"/>
    </source>
</evidence>
<comment type="subcellular location">
    <subcellularLocation>
        <location evidence="2">Cell junction</location>
        <location evidence="2">Adherens junction</location>
    </subcellularLocation>
    <subcellularLocation>
        <location evidence="1 13">Cell membrane</location>
        <topology evidence="1 13">Single-pass type I membrane protein</topology>
    </subcellularLocation>
</comment>
<feature type="domain" description="Cadherin" evidence="17">
    <location>
        <begin position="177"/>
        <end position="291"/>
    </location>
</feature>
<dbReference type="GO" id="GO:0030010">
    <property type="term" value="P:establishment of cell polarity"/>
    <property type="evidence" value="ECO:0007669"/>
    <property type="project" value="UniProtKB-ARBA"/>
</dbReference>
<dbReference type="InterPro" id="IPR015919">
    <property type="entry name" value="Cadherin-like_sf"/>
</dbReference>
<dbReference type="SMART" id="SM00112">
    <property type="entry name" value="CA"/>
    <property type="match status" value="5"/>
</dbReference>
<feature type="non-terminal residue" evidence="18">
    <location>
        <position position="818"/>
    </location>
</feature>
<evidence type="ECO:0000256" key="13">
    <source>
        <dbReference type="RuleBase" id="RU003318"/>
    </source>
</evidence>
<dbReference type="PRINTS" id="PR00205">
    <property type="entry name" value="CADHERIN"/>
</dbReference>
<dbReference type="GO" id="GO:0060027">
    <property type="term" value="P:convergent extension involved in gastrulation"/>
    <property type="evidence" value="ECO:0007669"/>
    <property type="project" value="UniProtKB-ARBA"/>
</dbReference>
<proteinExistence type="predicted"/>
<dbReference type="SUPFAM" id="SSF49313">
    <property type="entry name" value="Cadherin-like"/>
    <property type="match status" value="5"/>
</dbReference>
<accession>A0A8X7XIP6</accession>
<dbReference type="EMBL" id="JAATIS010000147">
    <property type="protein sequence ID" value="KAG2469805.1"/>
    <property type="molecule type" value="Genomic_DNA"/>
</dbReference>
<dbReference type="FunFam" id="2.60.40.60:FF:000011">
    <property type="entry name" value="Cadherin 1"/>
    <property type="match status" value="1"/>
</dbReference>
<evidence type="ECO:0000313" key="18">
    <source>
        <dbReference type="EMBL" id="KAG2469805.1"/>
    </source>
</evidence>
<dbReference type="GO" id="GO:0055113">
    <property type="term" value="P:epiboly involved in gastrulation with mouth forming second"/>
    <property type="evidence" value="ECO:0007669"/>
    <property type="project" value="UniProtKB-ARBA"/>
</dbReference>
<dbReference type="Gene3D" id="4.10.900.10">
    <property type="entry name" value="TCF3-CBD (Catenin binding domain)"/>
    <property type="match status" value="1"/>
</dbReference>
<evidence type="ECO:0000256" key="4">
    <source>
        <dbReference type="ARBA" id="ARBA00022692"/>
    </source>
</evidence>
<evidence type="ECO:0000256" key="12">
    <source>
        <dbReference type="PROSITE-ProRule" id="PRU00043"/>
    </source>
</evidence>
<dbReference type="Pfam" id="PF00028">
    <property type="entry name" value="Cadherin"/>
    <property type="match status" value="4"/>
</dbReference>
<dbReference type="InterPro" id="IPR002126">
    <property type="entry name" value="Cadherin-like_dom"/>
</dbReference>
<dbReference type="GO" id="GO:0005509">
    <property type="term" value="F:calcium ion binding"/>
    <property type="evidence" value="ECO:0007669"/>
    <property type="project" value="UniProtKB-UniRule"/>
</dbReference>
<dbReference type="GO" id="GO:0001764">
    <property type="term" value="P:neuron migration"/>
    <property type="evidence" value="ECO:0007669"/>
    <property type="project" value="UniProtKB-ARBA"/>
</dbReference>
<feature type="domain" description="Cadherin" evidence="17">
    <location>
        <begin position="530"/>
        <end position="619"/>
    </location>
</feature>
<feature type="region of interest" description="Disordered" evidence="15">
    <location>
        <begin position="681"/>
        <end position="701"/>
    </location>
</feature>
<evidence type="ECO:0000256" key="16">
    <source>
        <dbReference type="SAM" id="Phobius"/>
    </source>
</evidence>
<evidence type="ECO:0000256" key="7">
    <source>
        <dbReference type="ARBA" id="ARBA00022837"/>
    </source>
</evidence>
<dbReference type="AlphaFoldDB" id="A0A8X7XIP6"/>
<dbReference type="FunFam" id="2.60.40.60:FF:000031">
    <property type="entry name" value="Cadherin 3"/>
    <property type="match status" value="1"/>
</dbReference>
<keyword evidence="10 16" id="KW-0472">Membrane</keyword>
<evidence type="ECO:0000313" key="19">
    <source>
        <dbReference type="Proteomes" id="UP000886611"/>
    </source>
</evidence>
<dbReference type="GO" id="GO:0034332">
    <property type="term" value="P:adherens junction organization"/>
    <property type="evidence" value="ECO:0007669"/>
    <property type="project" value="UniProtKB-ARBA"/>
</dbReference>
<dbReference type="Gene3D" id="2.60.40.60">
    <property type="entry name" value="Cadherins"/>
    <property type="match status" value="5"/>
</dbReference>
<dbReference type="InterPro" id="IPR020894">
    <property type="entry name" value="Cadherin_CS"/>
</dbReference>
<evidence type="ECO:0000256" key="6">
    <source>
        <dbReference type="ARBA" id="ARBA00022737"/>
    </source>
</evidence>
<evidence type="ECO:0000259" key="17">
    <source>
        <dbReference type="PROSITE" id="PS50268"/>
    </source>
</evidence>
<comment type="caution">
    <text evidence="18">The sequence shown here is derived from an EMBL/GenBank/DDBJ whole genome shotgun (WGS) entry which is preliminary data.</text>
</comment>
<dbReference type="FunFam" id="2.60.40.60:FF:000022">
    <property type="entry name" value="Cadherin 2"/>
    <property type="match status" value="1"/>
</dbReference>
<dbReference type="GO" id="GO:0005912">
    <property type="term" value="C:adherens junction"/>
    <property type="evidence" value="ECO:0007669"/>
    <property type="project" value="UniProtKB-SubCell"/>
</dbReference>
<dbReference type="PROSITE" id="PS50268">
    <property type="entry name" value="CADHERIN_2"/>
    <property type="match status" value="5"/>
</dbReference>
<feature type="compositionally biased region" description="Acidic residues" evidence="15">
    <location>
        <begin position="685"/>
        <end position="694"/>
    </location>
</feature>
<dbReference type="PROSITE" id="PS00232">
    <property type="entry name" value="CADHERIN_1"/>
    <property type="match status" value="1"/>
</dbReference>
<dbReference type="GO" id="GO:0007398">
    <property type="term" value="P:ectoderm development"/>
    <property type="evidence" value="ECO:0007669"/>
    <property type="project" value="UniProtKB-ARBA"/>
</dbReference>
<dbReference type="GO" id="GO:0007043">
    <property type="term" value="P:cell-cell junction assembly"/>
    <property type="evidence" value="ECO:0007669"/>
    <property type="project" value="TreeGrafter"/>
</dbReference>
<evidence type="ECO:0000256" key="15">
    <source>
        <dbReference type="SAM" id="MobiDB-lite"/>
    </source>
</evidence>
<dbReference type="GO" id="GO:0016339">
    <property type="term" value="P:calcium-dependent cell-cell adhesion via plasma membrane cell adhesion molecules"/>
    <property type="evidence" value="ECO:0007669"/>
    <property type="project" value="TreeGrafter"/>
</dbReference>
<evidence type="ECO:0000256" key="14">
    <source>
        <dbReference type="RuleBase" id="RU004357"/>
    </source>
</evidence>
<dbReference type="Pfam" id="PF01049">
    <property type="entry name" value="CADH_Y-type_LIR"/>
    <property type="match status" value="1"/>
</dbReference>
<evidence type="ECO:0000256" key="8">
    <source>
        <dbReference type="ARBA" id="ARBA00022889"/>
    </source>
</evidence>
<dbReference type="PANTHER" id="PTHR24027:SF300">
    <property type="entry name" value="CADHERIN-15"/>
    <property type="match status" value="1"/>
</dbReference>
<dbReference type="GO" id="GO:0000902">
    <property type="term" value="P:cell morphogenesis"/>
    <property type="evidence" value="ECO:0007669"/>
    <property type="project" value="TreeGrafter"/>
</dbReference>
<dbReference type="GO" id="GO:0007156">
    <property type="term" value="P:homophilic cell adhesion via plasma membrane adhesion molecules"/>
    <property type="evidence" value="ECO:0007669"/>
    <property type="project" value="InterPro"/>
</dbReference>
<dbReference type="GO" id="GO:0016342">
    <property type="term" value="C:catenin complex"/>
    <property type="evidence" value="ECO:0007669"/>
    <property type="project" value="TreeGrafter"/>
</dbReference>
<dbReference type="GO" id="GO:0042074">
    <property type="term" value="P:cell migration involved in gastrulation"/>
    <property type="evidence" value="ECO:0007669"/>
    <property type="project" value="UniProtKB-ARBA"/>
</dbReference>
<evidence type="ECO:0000256" key="2">
    <source>
        <dbReference type="ARBA" id="ARBA00004536"/>
    </source>
</evidence>
<evidence type="ECO:0000256" key="5">
    <source>
        <dbReference type="ARBA" id="ARBA00022723"/>
    </source>
</evidence>
<protein>
    <submittedName>
        <fullName evidence="18">CAD15 protein</fullName>
    </submittedName>
</protein>
<dbReference type="PANTHER" id="PTHR24027">
    <property type="entry name" value="CADHERIN-23"/>
    <property type="match status" value="1"/>
</dbReference>